<organism evidence="2 3">
    <name type="scientific">Armillaria luteobubalina</name>
    <dbReference type="NCBI Taxonomy" id="153913"/>
    <lineage>
        <taxon>Eukaryota</taxon>
        <taxon>Fungi</taxon>
        <taxon>Dikarya</taxon>
        <taxon>Basidiomycota</taxon>
        <taxon>Agaricomycotina</taxon>
        <taxon>Agaricomycetes</taxon>
        <taxon>Agaricomycetidae</taxon>
        <taxon>Agaricales</taxon>
        <taxon>Marasmiineae</taxon>
        <taxon>Physalacriaceae</taxon>
        <taxon>Armillaria</taxon>
    </lineage>
</organism>
<protein>
    <submittedName>
        <fullName evidence="2">Uncharacterized protein</fullName>
    </submittedName>
</protein>
<gene>
    <name evidence="2" type="ORF">EDD18DRAFT_1105239</name>
</gene>
<feature type="region of interest" description="Disordered" evidence="1">
    <location>
        <begin position="187"/>
        <end position="208"/>
    </location>
</feature>
<sequence>MTSSVSLNANSTHSRSQLPVLNTSVADSTNLTSTRSCCSLATVGKGTVLVQLSVSQALKPAKDNTKLATKLGGSLTAKEGELTPGCKENVDKGKKADTLGVESTSGSSSSTQADHMAPTQGCCNLKNAKETVTEIELLLTGDDPQTMPNMPTIEMKRKPDKGDLETDDTYAPGSNSFAALVNFDGPSPIQEDKEHGGSASTYSHFGPHPEQITLDVDSSIVSPVVAPGGQGNDSVAEGPEEALNEYTLMIIPTFTPLNLLPPHFINPGLIFVNFSIKQLNTLSSNMLPGDILAVIWG</sequence>
<feature type="region of interest" description="Disordered" evidence="1">
    <location>
        <begin position="82"/>
        <end position="118"/>
    </location>
</feature>
<keyword evidence="3" id="KW-1185">Reference proteome</keyword>
<evidence type="ECO:0000313" key="3">
    <source>
        <dbReference type="Proteomes" id="UP001175228"/>
    </source>
</evidence>
<accession>A0AA39Q844</accession>
<comment type="caution">
    <text evidence="2">The sequence shown here is derived from an EMBL/GenBank/DDBJ whole genome shotgun (WGS) entry which is preliminary data.</text>
</comment>
<dbReference type="AlphaFoldDB" id="A0AA39Q844"/>
<evidence type="ECO:0000313" key="2">
    <source>
        <dbReference type="EMBL" id="KAK0496924.1"/>
    </source>
</evidence>
<proteinExistence type="predicted"/>
<feature type="compositionally biased region" description="Basic and acidic residues" evidence="1">
    <location>
        <begin position="88"/>
        <end position="97"/>
    </location>
</feature>
<dbReference type="Proteomes" id="UP001175228">
    <property type="component" value="Unassembled WGS sequence"/>
</dbReference>
<dbReference type="EMBL" id="JAUEPU010000014">
    <property type="protein sequence ID" value="KAK0496924.1"/>
    <property type="molecule type" value="Genomic_DNA"/>
</dbReference>
<evidence type="ECO:0000256" key="1">
    <source>
        <dbReference type="SAM" id="MobiDB-lite"/>
    </source>
</evidence>
<reference evidence="2" key="1">
    <citation type="submission" date="2023-06" db="EMBL/GenBank/DDBJ databases">
        <authorList>
            <consortium name="Lawrence Berkeley National Laboratory"/>
            <person name="Ahrendt S."/>
            <person name="Sahu N."/>
            <person name="Indic B."/>
            <person name="Wong-Bajracharya J."/>
            <person name="Merenyi Z."/>
            <person name="Ke H.-M."/>
            <person name="Monk M."/>
            <person name="Kocsube S."/>
            <person name="Drula E."/>
            <person name="Lipzen A."/>
            <person name="Balint B."/>
            <person name="Henrissat B."/>
            <person name="Andreopoulos B."/>
            <person name="Martin F.M."/>
            <person name="Harder C.B."/>
            <person name="Rigling D."/>
            <person name="Ford K.L."/>
            <person name="Foster G.D."/>
            <person name="Pangilinan J."/>
            <person name="Papanicolaou A."/>
            <person name="Barry K."/>
            <person name="LaButti K."/>
            <person name="Viragh M."/>
            <person name="Koriabine M."/>
            <person name="Yan M."/>
            <person name="Riley R."/>
            <person name="Champramary S."/>
            <person name="Plett K.L."/>
            <person name="Tsai I.J."/>
            <person name="Slot J."/>
            <person name="Sipos G."/>
            <person name="Plett J."/>
            <person name="Nagy L.G."/>
            <person name="Grigoriev I.V."/>
        </authorList>
    </citation>
    <scope>NUCLEOTIDE SEQUENCE</scope>
    <source>
        <strain evidence="2">HWK02</strain>
    </source>
</reference>
<name>A0AA39Q844_9AGAR</name>